<keyword evidence="3" id="KW-0677">Repeat</keyword>
<dbReference type="PANTHER" id="PTHR24113">
    <property type="entry name" value="RAN GTPASE-ACTIVATING PROTEIN 1"/>
    <property type="match status" value="1"/>
</dbReference>
<gene>
    <name evidence="5" type="ORF">RQC66_12330</name>
</gene>
<keyword evidence="2" id="KW-0433">Leucine-rich repeat</keyword>
<organism evidence="5 6">
    <name type="scientific">Streptomyces justiciae</name>
    <dbReference type="NCBI Taxonomy" id="2780140"/>
    <lineage>
        <taxon>Bacteria</taxon>
        <taxon>Bacillati</taxon>
        <taxon>Actinomycetota</taxon>
        <taxon>Actinomycetes</taxon>
        <taxon>Kitasatosporales</taxon>
        <taxon>Streptomycetaceae</taxon>
        <taxon>Streptomyces</taxon>
    </lineage>
</organism>
<dbReference type="InterPro" id="IPR027038">
    <property type="entry name" value="RanGap"/>
</dbReference>
<keyword evidence="6" id="KW-1185">Reference proteome</keyword>
<evidence type="ECO:0000256" key="2">
    <source>
        <dbReference type="ARBA" id="ARBA00022614"/>
    </source>
</evidence>
<evidence type="ECO:0000256" key="4">
    <source>
        <dbReference type="SAM" id="MobiDB-lite"/>
    </source>
</evidence>
<dbReference type="EMBL" id="JAVTLL010000007">
    <property type="protein sequence ID" value="MDT7841521.1"/>
    <property type="molecule type" value="Genomic_DNA"/>
</dbReference>
<name>A0ABU3LQM0_9ACTN</name>
<comment type="caution">
    <text evidence="5">The sequence shown here is derived from an EMBL/GenBank/DDBJ whole genome shotgun (WGS) entry which is preliminary data.</text>
</comment>
<proteinExistence type="predicted"/>
<accession>A0ABU3LQM0</accession>
<evidence type="ECO:0000313" key="5">
    <source>
        <dbReference type="EMBL" id="MDT7841521.1"/>
    </source>
</evidence>
<protein>
    <submittedName>
        <fullName evidence="5">Ribonuclease inhibitor</fullName>
    </submittedName>
</protein>
<evidence type="ECO:0000256" key="1">
    <source>
        <dbReference type="ARBA" id="ARBA00022468"/>
    </source>
</evidence>
<keyword evidence="1" id="KW-0343">GTPase activation</keyword>
<dbReference type="SMART" id="SM00368">
    <property type="entry name" value="LRR_RI"/>
    <property type="match status" value="5"/>
</dbReference>
<dbReference type="SUPFAM" id="SSF52047">
    <property type="entry name" value="RNI-like"/>
    <property type="match status" value="1"/>
</dbReference>
<dbReference type="Proteomes" id="UP001257948">
    <property type="component" value="Unassembled WGS sequence"/>
</dbReference>
<dbReference type="InterPro" id="IPR032675">
    <property type="entry name" value="LRR_dom_sf"/>
</dbReference>
<dbReference type="PANTHER" id="PTHR24113:SF12">
    <property type="entry name" value="RAN GTPASE-ACTIVATING PROTEIN 1"/>
    <property type="match status" value="1"/>
</dbReference>
<feature type="region of interest" description="Disordered" evidence="4">
    <location>
        <begin position="1"/>
        <end position="22"/>
    </location>
</feature>
<dbReference type="RefSeq" id="WP_314200556.1">
    <property type="nucleotide sequence ID" value="NZ_JAVTLL010000007.1"/>
</dbReference>
<reference evidence="6" key="1">
    <citation type="submission" date="2023-07" db="EMBL/GenBank/DDBJ databases">
        <title>Draft genome sequence of the endophytic actinobacterium Streptomyces justiciae WPN32, a potential antibiotic producer.</title>
        <authorList>
            <person name="Yasawong M."/>
            <person name="Pana W."/>
            <person name="Ganta P."/>
            <person name="Santapan N."/>
            <person name="Songngamsuk T."/>
            <person name="Phatcharaharikarn M."/>
            <person name="Kerdtoob S."/>
            <person name="Nantapong N."/>
        </authorList>
    </citation>
    <scope>NUCLEOTIDE SEQUENCE [LARGE SCALE GENOMIC DNA]</scope>
    <source>
        <strain evidence="6">WPN32</strain>
    </source>
</reference>
<sequence>MTEETNGRSAESPAVPDKVSGFAGVPSVVPRPVAELGPLLDWLRAGRPAGERLDFPAGTALPDGRLDLCKQELGAEGASLVAEALGQGPTPVRHLLLGTDGLGDTGAEVVAGASAEVETLYLGCNGITAGGACRIADQLRASPQVVTGVWLKRNPLGSGGGRAAAELVESARSLRTLDLVQTGLDASGALLLADALLAAADNGRRVERLFVGGNPLGEAGAEALGAVVGAGAIDELYVSAARLGDTGADRLADALERAPYGRLTRLAVASNGIGPRAAARLVTAATAAGVTLLDLGRVRAAAVLGAADNHVDLTAADTIAETLAAAEHRLTHLVLTHTGMRSREAHRLLDTAPRAVTATRFVLGQGIAASVKRRLEAHSAHIPRPVVPADVAAVRSVHRTAPPDA</sequence>
<evidence type="ECO:0000313" key="6">
    <source>
        <dbReference type="Proteomes" id="UP001257948"/>
    </source>
</evidence>
<evidence type="ECO:0000256" key="3">
    <source>
        <dbReference type="ARBA" id="ARBA00022737"/>
    </source>
</evidence>
<dbReference type="Gene3D" id="3.80.10.10">
    <property type="entry name" value="Ribonuclease Inhibitor"/>
    <property type="match status" value="1"/>
</dbReference>